<dbReference type="EMBL" id="MN739541">
    <property type="protein sequence ID" value="QHT12077.1"/>
    <property type="molecule type" value="Genomic_DNA"/>
</dbReference>
<proteinExistence type="predicted"/>
<reference evidence="1" key="1">
    <citation type="journal article" date="2020" name="Nature">
        <title>Giant virus diversity and host interactions through global metagenomics.</title>
        <authorList>
            <person name="Schulz F."/>
            <person name="Roux S."/>
            <person name="Paez-Espino D."/>
            <person name="Jungbluth S."/>
            <person name="Walsh D.A."/>
            <person name="Denef V.J."/>
            <person name="McMahon K.D."/>
            <person name="Konstantinidis K.T."/>
            <person name="Eloe-Fadrosh E.A."/>
            <person name="Kyrpides N.C."/>
            <person name="Woyke T."/>
        </authorList>
    </citation>
    <scope>NUCLEOTIDE SEQUENCE</scope>
    <source>
        <strain evidence="1">GVMAG-M-3300023174-129</strain>
    </source>
</reference>
<evidence type="ECO:0000313" key="1">
    <source>
        <dbReference type="EMBL" id="QHT12077.1"/>
    </source>
</evidence>
<organism evidence="1">
    <name type="scientific">viral metagenome</name>
    <dbReference type="NCBI Taxonomy" id="1070528"/>
    <lineage>
        <taxon>unclassified sequences</taxon>
        <taxon>metagenomes</taxon>
        <taxon>organismal metagenomes</taxon>
    </lineage>
</organism>
<sequence length="115" mass="14054">MEVQTYNLLNTIKGSIRWIASRKPTMYQYGNNFVAVFWKIEDDQDHVYDMFYVKDDLDFYYRQVKSSFEIEYPSLNLDVKYNYGPVEIDSQIYSRIIYYFHEKQDHQYTNVFFAS</sequence>
<name>A0A6C0D6D6_9ZZZZ</name>
<dbReference type="AlphaFoldDB" id="A0A6C0D6D6"/>
<accession>A0A6C0D6D6</accession>
<protein>
    <submittedName>
        <fullName evidence="1">Uncharacterized protein</fullName>
    </submittedName>
</protein>